<sequence>MTIPGTIFYWLYGNPTRLYVKWNGKEIDAKLPAESMSYIGALGNGLYFHSNNKVYRAFFIPSDGIYVTYVRDVFEVRT</sequence>
<gene>
    <name evidence="1" type="ORF">PMAYCL1PPCAC_09607</name>
</gene>
<organism evidence="1 2">
    <name type="scientific">Pristionchus mayeri</name>
    <dbReference type="NCBI Taxonomy" id="1317129"/>
    <lineage>
        <taxon>Eukaryota</taxon>
        <taxon>Metazoa</taxon>
        <taxon>Ecdysozoa</taxon>
        <taxon>Nematoda</taxon>
        <taxon>Chromadorea</taxon>
        <taxon>Rhabditida</taxon>
        <taxon>Rhabditina</taxon>
        <taxon>Diplogasteromorpha</taxon>
        <taxon>Diplogasteroidea</taxon>
        <taxon>Neodiplogasteridae</taxon>
        <taxon>Pristionchus</taxon>
    </lineage>
</organism>
<proteinExistence type="predicted"/>
<evidence type="ECO:0000313" key="2">
    <source>
        <dbReference type="Proteomes" id="UP001328107"/>
    </source>
</evidence>
<dbReference type="EMBL" id="BTRK01000002">
    <property type="protein sequence ID" value="GMR39412.1"/>
    <property type="molecule type" value="Genomic_DNA"/>
</dbReference>
<accession>A0AAN4ZDY9</accession>
<evidence type="ECO:0000313" key="1">
    <source>
        <dbReference type="EMBL" id="GMR39412.1"/>
    </source>
</evidence>
<reference evidence="2" key="1">
    <citation type="submission" date="2022-10" db="EMBL/GenBank/DDBJ databases">
        <title>Genome assembly of Pristionchus species.</title>
        <authorList>
            <person name="Yoshida K."/>
            <person name="Sommer R.J."/>
        </authorList>
    </citation>
    <scope>NUCLEOTIDE SEQUENCE [LARGE SCALE GENOMIC DNA]</scope>
    <source>
        <strain evidence="2">RS5460</strain>
    </source>
</reference>
<dbReference type="Proteomes" id="UP001328107">
    <property type="component" value="Unassembled WGS sequence"/>
</dbReference>
<comment type="caution">
    <text evidence="1">The sequence shown here is derived from an EMBL/GenBank/DDBJ whole genome shotgun (WGS) entry which is preliminary data.</text>
</comment>
<feature type="non-terminal residue" evidence="1">
    <location>
        <position position="78"/>
    </location>
</feature>
<evidence type="ECO:0008006" key="3">
    <source>
        <dbReference type="Google" id="ProtNLM"/>
    </source>
</evidence>
<dbReference type="AlphaFoldDB" id="A0AAN4ZDY9"/>
<name>A0AAN4ZDY9_9BILA</name>
<keyword evidence="2" id="KW-1185">Reference proteome</keyword>
<protein>
    <recommendedName>
        <fullName evidence="3">DUF5050 domain-containing protein</fullName>
    </recommendedName>
</protein>